<organism evidence="6 7">
    <name type="scientific">Spartinivicinus poritis</name>
    <dbReference type="NCBI Taxonomy" id="2994640"/>
    <lineage>
        <taxon>Bacteria</taxon>
        <taxon>Pseudomonadati</taxon>
        <taxon>Pseudomonadota</taxon>
        <taxon>Gammaproteobacteria</taxon>
        <taxon>Oceanospirillales</taxon>
        <taxon>Zooshikellaceae</taxon>
        <taxon>Spartinivicinus</taxon>
    </lineage>
</organism>
<evidence type="ECO:0000259" key="5">
    <source>
        <dbReference type="PROSITE" id="PS50893"/>
    </source>
</evidence>
<gene>
    <name evidence="6" type="ORF">ORQ98_24725</name>
</gene>
<dbReference type="InterPro" id="IPR050683">
    <property type="entry name" value="Bact_Polysacc_Export_ATP-bd"/>
</dbReference>
<reference evidence="6 7" key="1">
    <citation type="submission" date="2022-11" db="EMBL/GenBank/DDBJ databases">
        <title>Spartinivicinus poritis sp. nov., isolated from scleractinian coral Porites lutea.</title>
        <authorList>
            <person name="Zhang G."/>
            <person name="Cai L."/>
            <person name="Wei Q."/>
        </authorList>
    </citation>
    <scope>NUCLEOTIDE SEQUENCE [LARGE SCALE GENOMIC DNA]</scope>
    <source>
        <strain evidence="6 7">A2-2</strain>
    </source>
</reference>
<dbReference type="Proteomes" id="UP001528823">
    <property type="component" value="Unassembled WGS sequence"/>
</dbReference>
<dbReference type="CDD" id="cd10147">
    <property type="entry name" value="Wzt_C-like"/>
    <property type="match status" value="1"/>
</dbReference>
<dbReference type="InterPro" id="IPR003439">
    <property type="entry name" value="ABC_transporter-like_ATP-bd"/>
</dbReference>
<feature type="domain" description="ABC transporter" evidence="5">
    <location>
        <begin position="33"/>
        <end position="257"/>
    </location>
</feature>
<dbReference type="InterPro" id="IPR015860">
    <property type="entry name" value="ABC_transpr_TagH-like"/>
</dbReference>
<evidence type="ECO:0000313" key="6">
    <source>
        <dbReference type="EMBL" id="MDE1465172.1"/>
    </source>
</evidence>
<dbReference type="SUPFAM" id="SSF52540">
    <property type="entry name" value="P-loop containing nucleoside triphosphate hydrolases"/>
    <property type="match status" value="1"/>
</dbReference>
<dbReference type="GO" id="GO:0005524">
    <property type="term" value="F:ATP binding"/>
    <property type="evidence" value="ECO:0007669"/>
    <property type="project" value="UniProtKB-KW"/>
</dbReference>
<comment type="similarity">
    <text evidence="1">Belongs to the ABC transporter superfamily.</text>
</comment>
<keyword evidence="3" id="KW-0547">Nucleotide-binding</keyword>
<evidence type="ECO:0000256" key="2">
    <source>
        <dbReference type="ARBA" id="ARBA00022448"/>
    </source>
</evidence>
<keyword evidence="4 6" id="KW-0067">ATP-binding</keyword>
<sequence length="463" mass="51623">MLCDSIAIKIENLAKDYKVYKKPEDKLKEMLFSNFFSLFKIGTKKYYEVYTALKSVSFEVKKGEIVGILGKNGCGKSTLLQIICGTLPSTEGNVVVSGKVAALLELGVGFNPEYTGIENIYFYASILGLTNKQIEKKINRIIEFADIGDFINQPVKTYSSGMYVRLAFSVIAHVDADILIIDEALAVGDAFFIQKCMRFIREFIKKGRTILFVSHDINSVINLCNKAVWIDNGIVKKIGDPKSISNDYLAELYNSSNTNEKSNEVNSKDYRSKLGIKSETTYDIRRKLLITSNLRNDLEIFSFNDESKSFGCKGAVITDVMLLTSDKENICWTIGGEQVILYIEGKSLINISKPIIGFCVKDKLGQHIFGDNTYLAYINKSVSLKENDLFSSEFAFNMPILPAGDYSISVAIADGDQSSHQQHHWIHDAIIFKSHSSSISSGLVGIPMQSIKLHASSMESSYE</sequence>
<dbReference type="CDD" id="cd03220">
    <property type="entry name" value="ABC_KpsT_Wzt"/>
    <property type="match status" value="1"/>
</dbReference>
<comment type="caution">
    <text evidence="6">The sequence shown here is derived from an EMBL/GenBank/DDBJ whole genome shotgun (WGS) entry which is preliminary data.</text>
</comment>
<dbReference type="Pfam" id="PF00005">
    <property type="entry name" value="ABC_tran"/>
    <property type="match status" value="1"/>
</dbReference>
<keyword evidence="7" id="KW-1185">Reference proteome</keyword>
<evidence type="ECO:0000256" key="3">
    <source>
        <dbReference type="ARBA" id="ARBA00022741"/>
    </source>
</evidence>
<keyword evidence="2" id="KW-0813">Transport</keyword>
<dbReference type="PROSITE" id="PS50893">
    <property type="entry name" value="ABC_TRANSPORTER_2"/>
    <property type="match status" value="1"/>
</dbReference>
<protein>
    <submittedName>
        <fullName evidence="6">ABC transporter ATP-binding protein</fullName>
    </submittedName>
</protein>
<dbReference type="PANTHER" id="PTHR46743">
    <property type="entry name" value="TEICHOIC ACIDS EXPORT ATP-BINDING PROTEIN TAGH"/>
    <property type="match status" value="1"/>
</dbReference>
<dbReference type="InterPro" id="IPR027417">
    <property type="entry name" value="P-loop_NTPase"/>
</dbReference>
<evidence type="ECO:0000313" key="7">
    <source>
        <dbReference type="Proteomes" id="UP001528823"/>
    </source>
</evidence>
<evidence type="ECO:0000256" key="4">
    <source>
        <dbReference type="ARBA" id="ARBA00022840"/>
    </source>
</evidence>
<dbReference type="InterPro" id="IPR003593">
    <property type="entry name" value="AAA+_ATPase"/>
</dbReference>
<proteinExistence type="inferred from homology"/>
<dbReference type="InterPro" id="IPR029439">
    <property type="entry name" value="Wzt_C"/>
</dbReference>
<dbReference type="Gene3D" id="2.70.50.60">
    <property type="entry name" value="abc- transporter (atp binding component) like domain"/>
    <property type="match status" value="1"/>
</dbReference>
<evidence type="ECO:0000256" key="1">
    <source>
        <dbReference type="ARBA" id="ARBA00005417"/>
    </source>
</evidence>
<dbReference type="Gene3D" id="3.40.50.300">
    <property type="entry name" value="P-loop containing nucleotide triphosphate hydrolases"/>
    <property type="match status" value="1"/>
</dbReference>
<dbReference type="Pfam" id="PF14524">
    <property type="entry name" value="Wzt_C"/>
    <property type="match status" value="1"/>
</dbReference>
<dbReference type="PANTHER" id="PTHR46743:SF2">
    <property type="entry name" value="TEICHOIC ACIDS EXPORT ATP-BINDING PROTEIN TAGH"/>
    <property type="match status" value="1"/>
</dbReference>
<name>A0ABT5UFL6_9GAMM</name>
<dbReference type="EMBL" id="JAPMOU010000054">
    <property type="protein sequence ID" value="MDE1465172.1"/>
    <property type="molecule type" value="Genomic_DNA"/>
</dbReference>
<dbReference type="SMART" id="SM00382">
    <property type="entry name" value="AAA"/>
    <property type="match status" value="1"/>
</dbReference>
<accession>A0ABT5UFL6</accession>
<dbReference type="RefSeq" id="WP_274691483.1">
    <property type="nucleotide sequence ID" value="NZ_JAPMOU010000054.1"/>
</dbReference>